<organism evidence="1 2">
    <name type="scientific">Sulfuracidifex tepidarius</name>
    <dbReference type="NCBI Taxonomy" id="1294262"/>
    <lineage>
        <taxon>Archaea</taxon>
        <taxon>Thermoproteota</taxon>
        <taxon>Thermoprotei</taxon>
        <taxon>Sulfolobales</taxon>
        <taxon>Sulfolobaceae</taxon>
        <taxon>Sulfuracidifex</taxon>
    </lineage>
</organism>
<sequence length="98" mass="11379">MNEVAFAVSGQLLGVQVTELEVPPSTLYYVRRLGVRRKEARPRCPSSNSDRVVRDCPSRGRVEYKYKVCGRIFYGNASHRTSSEQRERVLREYLDRRA</sequence>
<evidence type="ECO:0000313" key="2">
    <source>
        <dbReference type="Proteomes" id="UP000325030"/>
    </source>
</evidence>
<dbReference type="Proteomes" id="UP000325030">
    <property type="component" value="Chromosome"/>
</dbReference>
<dbReference type="EMBL" id="AP018930">
    <property type="protein sequence ID" value="BBG26041.1"/>
    <property type="molecule type" value="Genomic_DNA"/>
</dbReference>
<dbReference type="PANTHER" id="PTHR33293:SF1">
    <property type="entry name" value="INSERTION ELEMENT IS1 1 PROTEIN INSB-RELATED"/>
    <property type="match status" value="1"/>
</dbReference>
<dbReference type="InterPro" id="IPR051354">
    <property type="entry name" value="Transposase_27_IS1"/>
</dbReference>
<accession>A0A510E0L6</accession>
<evidence type="ECO:0000313" key="1">
    <source>
        <dbReference type="EMBL" id="BBG26041.1"/>
    </source>
</evidence>
<name>A0A510E0L6_9CREN</name>
<proteinExistence type="predicted"/>
<dbReference type="AlphaFoldDB" id="A0A510E0L6"/>
<dbReference type="PANTHER" id="PTHR33293">
    <property type="entry name" value="INSERTION ELEMENT IS1 1 PROTEIN INSB-RELATED"/>
    <property type="match status" value="1"/>
</dbReference>
<reference evidence="2" key="1">
    <citation type="submission" date="2018-09" db="EMBL/GenBank/DDBJ databases">
        <title>Complete Genome Sequencing of Sulfolobus sp. JCM 16834.</title>
        <authorList>
            <person name="Kato S."/>
            <person name="Itoh T."/>
            <person name="Ohkuma M."/>
        </authorList>
    </citation>
    <scope>NUCLEOTIDE SEQUENCE [LARGE SCALE GENOMIC DNA]</scope>
    <source>
        <strain evidence="2">IC-007</strain>
    </source>
</reference>
<gene>
    <name evidence="1" type="ORF">IC007_0546</name>
</gene>
<protein>
    <submittedName>
        <fullName evidence="1">Uncharacterized protein</fullName>
    </submittedName>
</protein>